<protein>
    <submittedName>
        <fullName evidence="1">Uncharacterized protein</fullName>
    </submittedName>
</protein>
<comment type="caution">
    <text evidence="1">The sequence shown here is derived from an EMBL/GenBank/DDBJ whole genome shotgun (WGS) entry which is preliminary data.</text>
</comment>
<sequence length="32" mass="3607">MIINQFDAKATKEANGFLFCNAMQLSQMIQLS</sequence>
<accession>A0ABM8ZEB2</accession>
<dbReference type="Proteomes" id="UP000838160">
    <property type="component" value="Unassembled WGS sequence"/>
</dbReference>
<gene>
    <name evidence="1" type="ORF">VHP8226_00367</name>
</gene>
<organism evidence="1 2">
    <name type="scientific">Vibrio hippocampi</name>
    <dbReference type="NCBI Taxonomy" id="654686"/>
    <lineage>
        <taxon>Bacteria</taxon>
        <taxon>Pseudomonadati</taxon>
        <taxon>Pseudomonadota</taxon>
        <taxon>Gammaproteobacteria</taxon>
        <taxon>Vibrionales</taxon>
        <taxon>Vibrionaceae</taxon>
        <taxon>Vibrio</taxon>
    </lineage>
</organism>
<evidence type="ECO:0000313" key="2">
    <source>
        <dbReference type="Proteomes" id="UP000838160"/>
    </source>
</evidence>
<dbReference type="EMBL" id="CAKLCM010000001">
    <property type="protein sequence ID" value="CAH0524530.1"/>
    <property type="molecule type" value="Genomic_DNA"/>
</dbReference>
<keyword evidence="2" id="KW-1185">Reference proteome</keyword>
<evidence type="ECO:0000313" key="1">
    <source>
        <dbReference type="EMBL" id="CAH0524530.1"/>
    </source>
</evidence>
<name>A0ABM8ZEB2_9VIBR</name>
<reference evidence="1" key="1">
    <citation type="submission" date="2021-12" db="EMBL/GenBank/DDBJ databases">
        <authorList>
            <person name="Rodrigo-Torres L."/>
            <person name="Arahal R. D."/>
            <person name="Lucena T."/>
        </authorList>
    </citation>
    <scope>NUCLEOTIDE SEQUENCE</scope>
    <source>
        <strain evidence="1">CECT 8226</strain>
    </source>
</reference>
<proteinExistence type="predicted"/>